<comment type="similarity">
    <text evidence="1">Belongs to the Fur family.</text>
</comment>
<evidence type="ECO:0000256" key="6">
    <source>
        <dbReference type="ARBA" id="ARBA00023163"/>
    </source>
</evidence>
<feature type="binding site" evidence="7">
    <location>
        <position position="114"/>
    </location>
    <ligand>
        <name>Zn(2+)</name>
        <dbReference type="ChEBI" id="CHEBI:29105"/>
    </ligand>
</feature>
<evidence type="ECO:0000256" key="1">
    <source>
        <dbReference type="ARBA" id="ARBA00007957"/>
    </source>
</evidence>
<dbReference type="EMBL" id="JACHXR010000015">
    <property type="protein sequence ID" value="MBB3232743.1"/>
    <property type="molecule type" value="Genomic_DNA"/>
</dbReference>
<dbReference type="GO" id="GO:0008270">
    <property type="term" value="F:zinc ion binding"/>
    <property type="evidence" value="ECO:0007669"/>
    <property type="project" value="TreeGrafter"/>
</dbReference>
<keyword evidence="3 7" id="KW-0862">Zinc</keyword>
<dbReference type="Gene3D" id="3.30.1490.190">
    <property type="match status" value="1"/>
</dbReference>
<proteinExistence type="inferred from homology"/>
<dbReference type="Pfam" id="PF01475">
    <property type="entry name" value="FUR"/>
    <property type="match status" value="1"/>
</dbReference>
<dbReference type="GO" id="GO:0045892">
    <property type="term" value="P:negative regulation of DNA-templated transcription"/>
    <property type="evidence" value="ECO:0007669"/>
    <property type="project" value="TreeGrafter"/>
</dbReference>
<dbReference type="InterPro" id="IPR036390">
    <property type="entry name" value="WH_DNA-bd_sf"/>
</dbReference>
<evidence type="ECO:0000256" key="4">
    <source>
        <dbReference type="ARBA" id="ARBA00023015"/>
    </source>
</evidence>
<gene>
    <name evidence="8" type="ORF">FHR97_003621</name>
</gene>
<evidence type="ECO:0000256" key="7">
    <source>
        <dbReference type="PIRSR" id="PIRSR602481-1"/>
    </source>
</evidence>
<dbReference type="InterPro" id="IPR002481">
    <property type="entry name" value="FUR"/>
</dbReference>
<feature type="binding site" evidence="7">
    <location>
        <position position="111"/>
    </location>
    <ligand>
        <name>Zn(2+)</name>
        <dbReference type="ChEBI" id="CHEBI:29105"/>
    </ligand>
</feature>
<dbReference type="GO" id="GO:0003700">
    <property type="term" value="F:DNA-binding transcription factor activity"/>
    <property type="evidence" value="ECO:0007669"/>
    <property type="project" value="InterPro"/>
</dbReference>
<keyword evidence="7" id="KW-0479">Metal-binding</keyword>
<name>A0A7W5EWJ0_9GAMM</name>
<dbReference type="SUPFAM" id="SSF46785">
    <property type="entry name" value="Winged helix' DNA-binding domain"/>
    <property type="match status" value="1"/>
</dbReference>
<evidence type="ECO:0000256" key="3">
    <source>
        <dbReference type="ARBA" id="ARBA00022833"/>
    </source>
</evidence>
<dbReference type="InterPro" id="IPR036388">
    <property type="entry name" value="WH-like_DNA-bd_sf"/>
</dbReference>
<evidence type="ECO:0000313" key="8">
    <source>
        <dbReference type="EMBL" id="MBB3232743.1"/>
    </source>
</evidence>
<sequence length="163" mass="18062">MSMQGNTTVLPPPPTPRLLAEADRLCRRRRLQLTPGRRRVLEILLDRRRAMKAYDILDCLAEEGAGAQPPIVYRALRFLVRHGFVHRLESANAFVACCAPEARHEAAFTLCRRCGSVEEILLEPGTTGRVAPPGGTGFRVDATMIEMHGLCATCRHEDTPCPC</sequence>
<dbReference type="PANTHER" id="PTHR33202:SF6">
    <property type="entry name" value="ZINC UPTAKE REGULATION PROTEIN"/>
    <property type="match status" value="1"/>
</dbReference>
<keyword evidence="9" id="KW-1185">Reference proteome</keyword>
<keyword evidence="6" id="KW-0804">Transcription</keyword>
<evidence type="ECO:0000256" key="2">
    <source>
        <dbReference type="ARBA" id="ARBA00022491"/>
    </source>
</evidence>
<dbReference type="Gene3D" id="1.10.10.10">
    <property type="entry name" value="Winged helix-like DNA-binding domain superfamily/Winged helix DNA-binding domain"/>
    <property type="match status" value="1"/>
</dbReference>
<dbReference type="GO" id="GO:1900376">
    <property type="term" value="P:regulation of secondary metabolite biosynthetic process"/>
    <property type="evidence" value="ECO:0007669"/>
    <property type="project" value="TreeGrafter"/>
</dbReference>
<evidence type="ECO:0000256" key="5">
    <source>
        <dbReference type="ARBA" id="ARBA00023125"/>
    </source>
</evidence>
<keyword evidence="4" id="KW-0805">Transcription regulation</keyword>
<accession>A0A7W5EWJ0</accession>
<dbReference type="GO" id="GO:0005829">
    <property type="term" value="C:cytosol"/>
    <property type="evidence" value="ECO:0007669"/>
    <property type="project" value="TreeGrafter"/>
</dbReference>
<feature type="binding site" evidence="7">
    <location>
        <position position="151"/>
    </location>
    <ligand>
        <name>Zn(2+)</name>
        <dbReference type="ChEBI" id="CHEBI:29105"/>
    </ligand>
</feature>
<dbReference type="AlphaFoldDB" id="A0A7W5EWJ0"/>
<comment type="caution">
    <text evidence="8">The sequence shown here is derived from an EMBL/GenBank/DDBJ whole genome shotgun (WGS) entry which is preliminary data.</text>
</comment>
<dbReference type="Proteomes" id="UP000518892">
    <property type="component" value="Unassembled WGS sequence"/>
</dbReference>
<comment type="cofactor">
    <cofactor evidence="7">
        <name>Zn(2+)</name>
        <dbReference type="ChEBI" id="CHEBI:29105"/>
    </cofactor>
    <text evidence="7">Binds 1 zinc ion per subunit.</text>
</comment>
<dbReference type="PANTHER" id="PTHR33202">
    <property type="entry name" value="ZINC UPTAKE REGULATION PROTEIN"/>
    <property type="match status" value="1"/>
</dbReference>
<protein>
    <submittedName>
        <fullName evidence="8">Fur family zinc uptake transcriptional regulator</fullName>
    </submittedName>
</protein>
<keyword evidence="2" id="KW-0678">Repressor</keyword>
<dbReference type="InterPro" id="IPR043135">
    <property type="entry name" value="Fur_C"/>
</dbReference>
<dbReference type="RefSeq" id="WP_183385174.1">
    <property type="nucleotide sequence ID" value="NZ_JACHXR010000015.1"/>
</dbReference>
<reference evidence="8 9" key="1">
    <citation type="submission" date="2020-08" db="EMBL/GenBank/DDBJ databases">
        <title>Genomic Encyclopedia of Type Strains, Phase III (KMG-III): the genomes of soil and plant-associated and newly described type strains.</title>
        <authorList>
            <person name="Whitman W."/>
        </authorList>
    </citation>
    <scope>NUCLEOTIDE SEQUENCE [LARGE SCALE GENOMIC DNA]</scope>
    <source>
        <strain evidence="8 9">CECT 7744</strain>
    </source>
</reference>
<feature type="binding site" evidence="7">
    <location>
        <position position="154"/>
    </location>
    <ligand>
        <name>Zn(2+)</name>
        <dbReference type="ChEBI" id="CHEBI:29105"/>
    </ligand>
</feature>
<evidence type="ECO:0000313" key="9">
    <source>
        <dbReference type="Proteomes" id="UP000518892"/>
    </source>
</evidence>
<keyword evidence="5" id="KW-0238">DNA-binding</keyword>
<organism evidence="8 9">
    <name type="scientific">Halomonas stenophila</name>
    <dbReference type="NCBI Taxonomy" id="795312"/>
    <lineage>
        <taxon>Bacteria</taxon>
        <taxon>Pseudomonadati</taxon>
        <taxon>Pseudomonadota</taxon>
        <taxon>Gammaproteobacteria</taxon>
        <taxon>Oceanospirillales</taxon>
        <taxon>Halomonadaceae</taxon>
        <taxon>Halomonas</taxon>
    </lineage>
</organism>
<dbReference type="GO" id="GO:0000976">
    <property type="term" value="F:transcription cis-regulatory region binding"/>
    <property type="evidence" value="ECO:0007669"/>
    <property type="project" value="TreeGrafter"/>
</dbReference>